<comment type="caution">
    <text evidence="2">The sequence shown here is derived from an EMBL/GenBank/DDBJ whole genome shotgun (WGS) entry which is preliminary data.</text>
</comment>
<dbReference type="Proteomes" id="UP000823598">
    <property type="component" value="Unassembled WGS sequence"/>
</dbReference>
<evidence type="ECO:0000313" key="3">
    <source>
        <dbReference type="Proteomes" id="UP000823598"/>
    </source>
</evidence>
<reference evidence="2" key="1">
    <citation type="submission" date="2020-10" db="EMBL/GenBank/DDBJ databases">
        <authorList>
            <person name="Gilroy R."/>
        </authorList>
    </citation>
    <scope>NUCLEOTIDE SEQUENCE</scope>
    <source>
        <strain evidence="2">6919</strain>
    </source>
</reference>
<protein>
    <submittedName>
        <fullName evidence="2">Uncharacterized protein</fullName>
    </submittedName>
</protein>
<name>A0A9D9IR50_9BACT</name>
<keyword evidence="1" id="KW-0732">Signal</keyword>
<sequence length="335" mass="38495">MKPFFKTLLIGLLFLLCLPSAASAGVVVARGSYSDGIIHDPTHTYDAFLEFVKTNPETKEGQADSVFVYYTRRLSGSKNINGKKVNYTYTQLRSVWIDTLLIMNTLTKYNVMRDGVLIGDSIKIESRYAIKGKWMLMEFDYKYSDGTPMDEPTYKRTAYDYIVISKPFFDDLRITGADEWKVVETNREEENLFFDTINTVGPDSCFTYPLGQSRKVRVYVAADSMTVSILEKARIAEQYVFSTKGYKSGEGNVVYNYDDNNKFRWNMAIYPINSDNRRMLFYKSSAGCMLAICDKKGNIIWKSSISTDFERCINLAKVRNILKESASFDSLFWMF</sequence>
<feature type="chain" id="PRO_5038759907" evidence="1">
    <location>
        <begin position="25"/>
        <end position="335"/>
    </location>
</feature>
<gene>
    <name evidence="2" type="ORF">IAB88_09865</name>
</gene>
<dbReference type="EMBL" id="JADIMC010000117">
    <property type="protein sequence ID" value="MBO8477278.1"/>
    <property type="molecule type" value="Genomic_DNA"/>
</dbReference>
<organism evidence="2 3">
    <name type="scientific">Candidatus Limisoma faecipullorum</name>
    <dbReference type="NCBI Taxonomy" id="2840854"/>
    <lineage>
        <taxon>Bacteria</taxon>
        <taxon>Pseudomonadati</taxon>
        <taxon>Bacteroidota</taxon>
        <taxon>Bacteroidia</taxon>
        <taxon>Bacteroidales</taxon>
        <taxon>Candidatus Limisoma</taxon>
    </lineage>
</organism>
<accession>A0A9D9IR50</accession>
<evidence type="ECO:0000256" key="1">
    <source>
        <dbReference type="SAM" id="SignalP"/>
    </source>
</evidence>
<evidence type="ECO:0000313" key="2">
    <source>
        <dbReference type="EMBL" id="MBO8477278.1"/>
    </source>
</evidence>
<proteinExistence type="predicted"/>
<reference evidence="2" key="2">
    <citation type="journal article" date="2021" name="PeerJ">
        <title>Extensive microbial diversity within the chicken gut microbiome revealed by metagenomics and culture.</title>
        <authorList>
            <person name="Gilroy R."/>
            <person name="Ravi A."/>
            <person name="Getino M."/>
            <person name="Pursley I."/>
            <person name="Horton D.L."/>
            <person name="Alikhan N.F."/>
            <person name="Baker D."/>
            <person name="Gharbi K."/>
            <person name="Hall N."/>
            <person name="Watson M."/>
            <person name="Adriaenssens E.M."/>
            <person name="Foster-Nyarko E."/>
            <person name="Jarju S."/>
            <person name="Secka A."/>
            <person name="Antonio M."/>
            <person name="Oren A."/>
            <person name="Chaudhuri R.R."/>
            <person name="La Ragione R."/>
            <person name="Hildebrand F."/>
            <person name="Pallen M.J."/>
        </authorList>
    </citation>
    <scope>NUCLEOTIDE SEQUENCE</scope>
    <source>
        <strain evidence="2">6919</strain>
    </source>
</reference>
<feature type="signal peptide" evidence="1">
    <location>
        <begin position="1"/>
        <end position="24"/>
    </location>
</feature>
<dbReference type="AlphaFoldDB" id="A0A9D9IR50"/>